<feature type="transmembrane region" description="Helical" evidence="1">
    <location>
        <begin position="68"/>
        <end position="91"/>
    </location>
</feature>
<protein>
    <submittedName>
        <fullName evidence="2">Uncharacterized protein</fullName>
    </submittedName>
</protein>
<sequence>MRRESQVNREAIGGGMEGVWGMVAVLGLGAAAVAQLVAACLCFSLSPAKGLASLVVPGYLFLGIREHAYYRPVIGLWLIGLSAMTAGTIALS</sequence>
<keyword evidence="1" id="KW-0472">Membrane</keyword>
<comment type="caution">
    <text evidence="2">The sequence shown here is derived from an EMBL/GenBank/DDBJ whole genome shotgun (WGS) entry which is preliminary data.</text>
</comment>
<accession>A0A370K7Y9</accession>
<dbReference type="AlphaFoldDB" id="A0A370K7Y9"/>
<gene>
    <name evidence="2" type="ORF">DVT68_09635</name>
</gene>
<evidence type="ECO:0000313" key="2">
    <source>
        <dbReference type="EMBL" id="RDI98766.1"/>
    </source>
</evidence>
<dbReference type="EMBL" id="QQSY01000002">
    <property type="protein sequence ID" value="RDI98766.1"/>
    <property type="molecule type" value="Genomic_DNA"/>
</dbReference>
<dbReference type="Proteomes" id="UP000254711">
    <property type="component" value="Unassembled WGS sequence"/>
</dbReference>
<name>A0A370K7Y9_9GAMM</name>
<evidence type="ECO:0000256" key="1">
    <source>
        <dbReference type="SAM" id="Phobius"/>
    </source>
</evidence>
<organism evidence="2 3">
    <name type="scientific">Dyella solisilvae</name>
    <dbReference type="NCBI Taxonomy" id="1920168"/>
    <lineage>
        <taxon>Bacteria</taxon>
        <taxon>Pseudomonadati</taxon>
        <taxon>Pseudomonadota</taxon>
        <taxon>Gammaproteobacteria</taxon>
        <taxon>Lysobacterales</taxon>
        <taxon>Rhodanobacteraceae</taxon>
        <taxon>Dyella</taxon>
    </lineage>
</organism>
<feature type="transmembrane region" description="Helical" evidence="1">
    <location>
        <begin position="20"/>
        <end position="48"/>
    </location>
</feature>
<keyword evidence="3" id="KW-1185">Reference proteome</keyword>
<keyword evidence="1" id="KW-0812">Transmembrane</keyword>
<keyword evidence="1" id="KW-1133">Transmembrane helix</keyword>
<reference evidence="2 3" key="1">
    <citation type="submission" date="2018-07" db="EMBL/GenBank/DDBJ databases">
        <title>Dyella solisilvae sp. nov., isolated from the pine and broad-leaved mixed forest soil.</title>
        <authorList>
            <person name="Gao Z."/>
            <person name="Qiu L."/>
        </authorList>
    </citation>
    <scope>NUCLEOTIDE SEQUENCE [LARGE SCALE GENOMIC DNA]</scope>
    <source>
        <strain evidence="2 3">DHG54</strain>
    </source>
</reference>
<proteinExistence type="predicted"/>
<evidence type="ECO:0000313" key="3">
    <source>
        <dbReference type="Proteomes" id="UP000254711"/>
    </source>
</evidence>